<dbReference type="EMBL" id="BMJC01000004">
    <property type="protein sequence ID" value="GGB11592.1"/>
    <property type="molecule type" value="Genomic_DNA"/>
</dbReference>
<proteinExistence type="predicted"/>
<comment type="caution">
    <text evidence="1">The sequence shown here is derived from an EMBL/GenBank/DDBJ whole genome shotgun (WGS) entry which is preliminary data.</text>
</comment>
<dbReference type="Proteomes" id="UP000607559">
    <property type="component" value="Unassembled WGS sequence"/>
</dbReference>
<sequence length="276" mass="31735">MSASIGILTCYLGQWPWYFPYFLHSCRFNPTIDFILITDNQSAGYAIPDNVHIVFSNLEAIRANARKKLGFSVAIEDAYKLCDFKPAFGLLFSEELHHYDFWGHGDIDMIYGDIRSFVTDEITDNYDVIAVRNEYITGFFSLFRNKALFNTLFQNSRDYPAVLQTTGYLGFDECSLLAGALSAGHVLEDLPAEIDSMTHIVKRLHNGGVIRAYFDHHVVESIPGDLLWDNGRLLFKNEYEALLYHLNSFKVHSLLQIPEWPEVPDRFFINEFSFSK</sequence>
<dbReference type="Pfam" id="PF20330">
    <property type="entry name" value="DUF6625"/>
    <property type="match status" value="1"/>
</dbReference>
<gene>
    <name evidence="1" type="ORF">GCM10011511_39030</name>
</gene>
<evidence type="ECO:0000313" key="1">
    <source>
        <dbReference type="EMBL" id="GGB11592.1"/>
    </source>
</evidence>
<name>A0A8J2XUL6_9BACT</name>
<protein>
    <submittedName>
        <fullName evidence="1">Uncharacterized protein</fullName>
    </submittedName>
</protein>
<keyword evidence="2" id="KW-1185">Reference proteome</keyword>
<dbReference type="RefSeq" id="WP_188934826.1">
    <property type="nucleotide sequence ID" value="NZ_BMJC01000004.1"/>
</dbReference>
<organism evidence="1 2">
    <name type="scientific">Puia dinghuensis</name>
    <dbReference type="NCBI Taxonomy" id="1792502"/>
    <lineage>
        <taxon>Bacteria</taxon>
        <taxon>Pseudomonadati</taxon>
        <taxon>Bacteroidota</taxon>
        <taxon>Chitinophagia</taxon>
        <taxon>Chitinophagales</taxon>
        <taxon>Chitinophagaceae</taxon>
        <taxon>Puia</taxon>
    </lineage>
</organism>
<reference evidence="1" key="1">
    <citation type="journal article" date="2014" name="Int. J. Syst. Evol. Microbiol.">
        <title>Complete genome sequence of Corynebacterium casei LMG S-19264T (=DSM 44701T), isolated from a smear-ripened cheese.</title>
        <authorList>
            <consortium name="US DOE Joint Genome Institute (JGI-PGF)"/>
            <person name="Walter F."/>
            <person name="Albersmeier A."/>
            <person name="Kalinowski J."/>
            <person name="Ruckert C."/>
        </authorList>
    </citation>
    <scope>NUCLEOTIDE SEQUENCE</scope>
    <source>
        <strain evidence="1">CGMCC 1.15448</strain>
    </source>
</reference>
<evidence type="ECO:0000313" key="2">
    <source>
        <dbReference type="Proteomes" id="UP000607559"/>
    </source>
</evidence>
<dbReference type="InterPro" id="IPR046733">
    <property type="entry name" value="DUF6625"/>
</dbReference>
<accession>A0A8J2XUL6</accession>
<dbReference type="AlphaFoldDB" id="A0A8J2XUL6"/>
<reference evidence="1" key="2">
    <citation type="submission" date="2020-09" db="EMBL/GenBank/DDBJ databases">
        <authorList>
            <person name="Sun Q."/>
            <person name="Zhou Y."/>
        </authorList>
    </citation>
    <scope>NUCLEOTIDE SEQUENCE</scope>
    <source>
        <strain evidence="1">CGMCC 1.15448</strain>
    </source>
</reference>